<keyword evidence="2" id="KW-1185">Reference proteome</keyword>
<evidence type="ECO:0000313" key="2">
    <source>
        <dbReference type="Proteomes" id="UP000765509"/>
    </source>
</evidence>
<dbReference type="InterPro" id="IPR043502">
    <property type="entry name" value="DNA/RNA_pol_sf"/>
</dbReference>
<dbReference type="OrthoDB" id="5599163at2759"/>
<reference evidence="1" key="1">
    <citation type="submission" date="2021-03" db="EMBL/GenBank/DDBJ databases">
        <title>Draft genome sequence of rust myrtle Austropuccinia psidii MF-1, a brazilian biotype.</title>
        <authorList>
            <person name="Quecine M.C."/>
            <person name="Pachon D.M.R."/>
            <person name="Bonatelli M.L."/>
            <person name="Correr F.H."/>
            <person name="Franceschini L.M."/>
            <person name="Leite T.F."/>
            <person name="Margarido G.R.A."/>
            <person name="Almeida C.A."/>
            <person name="Ferrarezi J.A."/>
            <person name="Labate C.A."/>
        </authorList>
    </citation>
    <scope>NUCLEOTIDE SEQUENCE</scope>
    <source>
        <strain evidence="1">MF-1</strain>
    </source>
</reference>
<dbReference type="Gene3D" id="3.30.70.270">
    <property type="match status" value="1"/>
</dbReference>
<gene>
    <name evidence="1" type="ORF">O181_000781</name>
</gene>
<sequence length="136" mass="15451">MGGYDERELEVTKRPLGRVQITRLPQGATNSVTVYQAQMTCILQEEIPKSLGIFIDYEEIKGPRSLYNQDELRKNFIQIEGTGLIISGSRLALCVPALDMVGHSLSFKGRKISKQNINKIHNWTTPLNKKEIKVFF</sequence>
<dbReference type="AlphaFoldDB" id="A0A9Q3GBV3"/>
<comment type="caution">
    <text evidence="1">The sequence shown here is derived from an EMBL/GenBank/DDBJ whole genome shotgun (WGS) entry which is preliminary data.</text>
</comment>
<accession>A0A9Q3GBV3</accession>
<dbReference type="EMBL" id="AVOT02000098">
    <property type="protein sequence ID" value="MBW0461066.1"/>
    <property type="molecule type" value="Genomic_DNA"/>
</dbReference>
<dbReference type="PANTHER" id="PTHR33064">
    <property type="entry name" value="POL PROTEIN"/>
    <property type="match status" value="1"/>
</dbReference>
<dbReference type="InterPro" id="IPR043128">
    <property type="entry name" value="Rev_trsase/Diguanyl_cyclase"/>
</dbReference>
<protein>
    <submittedName>
        <fullName evidence="1">Uncharacterized protein</fullName>
    </submittedName>
</protein>
<evidence type="ECO:0000313" key="1">
    <source>
        <dbReference type="EMBL" id="MBW0461066.1"/>
    </source>
</evidence>
<name>A0A9Q3GBV3_9BASI</name>
<dbReference type="InterPro" id="IPR051320">
    <property type="entry name" value="Viral_Replic_Matur_Polypro"/>
</dbReference>
<dbReference type="PANTHER" id="PTHR33064:SF37">
    <property type="entry name" value="RIBONUCLEASE H"/>
    <property type="match status" value="1"/>
</dbReference>
<dbReference type="Proteomes" id="UP000765509">
    <property type="component" value="Unassembled WGS sequence"/>
</dbReference>
<dbReference type="SUPFAM" id="SSF56672">
    <property type="entry name" value="DNA/RNA polymerases"/>
    <property type="match status" value="1"/>
</dbReference>
<organism evidence="1 2">
    <name type="scientific">Austropuccinia psidii MF-1</name>
    <dbReference type="NCBI Taxonomy" id="1389203"/>
    <lineage>
        <taxon>Eukaryota</taxon>
        <taxon>Fungi</taxon>
        <taxon>Dikarya</taxon>
        <taxon>Basidiomycota</taxon>
        <taxon>Pucciniomycotina</taxon>
        <taxon>Pucciniomycetes</taxon>
        <taxon>Pucciniales</taxon>
        <taxon>Sphaerophragmiaceae</taxon>
        <taxon>Austropuccinia</taxon>
    </lineage>
</organism>
<proteinExistence type="predicted"/>